<sequence>MDSIELWEADYRLSLNCCKEADLDFLNLPQTLTNHKTTGSGQKMENLLPLPFSEIFNMSSLFPITLRLNDLLSITTNFLQPPSLIIPALQWITNQERMKKKVQDTNQRGKWLTGVQNVKTNTTIGLSSPKQCAGEIPTKFWTPEKSPATDSQTQREPERTETIGQPSPHFSIGENPPPGDRYEKNSPDECEKPTSMSKWRPVQGLRRLPET</sequence>
<evidence type="ECO:0000313" key="3">
    <source>
        <dbReference type="Proteomes" id="UP001153076"/>
    </source>
</evidence>
<reference evidence="2" key="1">
    <citation type="submission" date="2022-04" db="EMBL/GenBank/DDBJ databases">
        <title>Carnegiea gigantea Genome sequencing and assembly v2.</title>
        <authorList>
            <person name="Copetti D."/>
            <person name="Sanderson M.J."/>
            <person name="Burquez A."/>
            <person name="Wojciechowski M.F."/>
        </authorList>
    </citation>
    <scope>NUCLEOTIDE SEQUENCE</scope>
    <source>
        <strain evidence="2">SGP5-SGP5p</strain>
        <tissue evidence="2">Aerial part</tissue>
    </source>
</reference>
<keyword evidence="3" id="KW-1185">Reference proteome</keyword>
<evidence type="ECO:0000256" key="1">
    <source>
        <dbReference type="SAM" id="MobiDB-lite"/>
    </source>
</evidence>
<name>A0A9Q1K9I9_9CARY</name>
<gene>
    <name evidence="2" type="ORF">Cgig2_023023</name>
</gene>
<proteinExistence type="predicted"/>
<evidence type="ECO:0000313" key="2">
    <source>
        <dbReference type="EMBL" id="KAJ8438831.1"/>
    </source>
</evidence>
<dbReference type="AlphaFoldDB" id="A0A9Q1K9I9"/>
<dbReference type="EMBL" id="JAKOGI010000239">
    <property type="protein sequence ID" value="KAJ8438831.1"/>
    <property type="molecule type" value="Genomic_DNA"/>
</dbReference>
<organism evidence="2 3">
    <name type="scientific">Carnegiea gigantea</name>
    <dbReference type="NCBI Taxonomy" id="171969"/>
    <lineage>
        <taxon>Eukaryota</taxon>
        <taxon>Viridiplantae</taxon>
        <taxon>Streptophyta</taxon>
        <taxon>Embryophyta</taxon>
        <taxon>Tracheophyta</taxon>
        <taxon>Spermatophyta</taxon>
        <taxon>Magnoliopsida</taxon>
        <taxon>eudicotyledons</taxon>
        <taxon>Gunneridae</taxon>
        <taxon>Pentapetalae</taxon>
        <taxon>Caryophyllales</taxon>
        <taxon>Cactineae</taxon>
        <taxon>Cactaceae</taxon>
        <taxon>Cactoideae</taxon>
        <taxon>Echinocereeae</taxon>
        <taxon>Carnegiea</taxon>
    </lineage>
</organism>
<accession>A0A9Q1K9I9</accession>
<protein>
    <submittedName>
        <fullName evidence="2">Uncharacterized protein</fullName>
    </submittedName>
</protein>
<comment type="caution">
    <text evidence="2">The sequence shown here is derived from an EMBL/GenBank/DDBJ whole genome shotgun (WGS) entry which is preliminary data.</text>
</comment>
<feature type="region of interest" description="Disordered" evidence="1">
    <location>
        <begin position="126"/>
        <end position="211"/>
    </location>
</feature>
<feature type="compositionally biased region" description="Basic and acidic residues" evidence="1">
    <location>
        <begin position="180"/>
        <end position="192"/>
    </location>
</feature>
<dbReference type="Proteomes" id="UP001153076">
    <property type="component" value="Unassembled WGS sequence"/>
</dbReference>